<comment type="catalytic activity">
    <reaction evidence="7">
        <text>NAD(+) + H2O = ADP-D-ribose + nicotinamide + H(+)</text>
        <dbReference type="Rhea" id="RHEA:16301"/>
        <dbReference type="ChEBI" id="CHEBI:15377"/>
        <dbReference type="ChEBI" id="CHEBI:15378"/>
        <dbReference type="ChEBI" id="CHEBI:17154"/>
        <dbReference type="ChEBI" id="CHEBI:57540"/>
        <dbReference type="ChEBI" id="CHEBI:57967"/>
        <dbReference type="EC" id="3.2.2.5"/>
    </reaction>
    <physiologicalReaction direction="left-to-right" evidence="7">
        <dbReference type="Rhea" id="RHEA:16302"/>
    </physiologicalReaction>
</comment>
<dbReference type="Pfam" id="PF13289">
    <property type="entry name" value="SIR2_2"/>
    <property type="match status" value="1"/>
</dbReference>
<evidence type="ECO:0000256" key="1">
    <source>
        <dbReference type="ARBA" id="ARBA00022801"/>
    </source>
</evidence>
<sequence length="472" mass="54898">MASISDFKKQYTKAIQEGYAAIFAGAGLSRPSGFVDWKELLRELAEEIHLDVDKEADLVEVAQYYCNEKRGRSELNTKILNRFITESQENSSINLLANMPIQTYWTTNYDHLLEDILSKHGKRVDIKMSPQNLSTTLSESDAIVYKMHGDYLDPSTCVITKDDYELYNEKRQLFTTALQGDLVSKTFLFIGFSFEDPNLKYILSRIRNLLDENRRTHYCLLEKIKKEKYKNNLEQFYYDKNKQELRIHDLMRYGIEAVLLNDYKQIPNILTDIQRETKCNTIFISGAAHEYGSAWKNSAPQFIRSLVRELYRKHYKIITGHARGIGSYVISAVVEECQNNVSKLEKHLMIKAFPYEDKNRTDYKKLVTSYREGIFKHAGIVIFMFGNKISENGVILTDGVYQEFEIAKKSNAYIIPIGSTGYVAKQIWNEVSENIEEYPYLKSEEVILRESVDPEKVIRAILQILLRIQKEY</sequence>
<evidence type="ECO:0000259" key="9">
    <source>
        <dbReference type="PROSITE" id="PS50305"/>
    </source>
</evidence>
<dbReference type="EMBL" id="QSQN01000048">
    <property type="protein sequence ID" value="RGK37073.1"/>
    <property type="molecule type" value="Genomic_DNA"/>
</dbReference>
<evidence type="ECO:0000256" key="7">
    <source>
        <dbReference type="ARBA" id="ARBA00047575"/>
    </source>
</evidence>
<keyword evidence="2" id="KW-0520">NAD</keyword>
<evidence type="ECO:0000256" key="8">
    <source>
        <dbReference type="PROSITE-ProRule" id="PRU00236"/>
    </source>
</evidence>
<dbReference type="EC" id="3.2.2.5" evidence="4"/>
<dbReference type="SUPFAM" id="SSF52467">
    <property type="entry name" value="DHS-like NAD/FAD-binding domain"/>
    <property type="match status" value="1"/>
</dbReference>
<dbReference type="CDD" id="cd01406">
    <property type="entry name" value="SIR2-like"/>
    <property type="match status" value="1"/>
</dbReference>
<reference evidence="10 11" key="1">
    <citation type="submission" date="2018-08" db="EMBL/GenBank/DDBJ databases">
        <title>A genome reference for cultivated species of the human gut microbiota.</title>
        <authorList>
            <person name="Zou Y."/>
            <person name="Xue W."/>
            <person name="Luo G."/>
        </authorList>
    </citation>
    <scope>NUCLEOTIDE SEQUENCE [LARGE SCALE GENOMIC DNA]</scope>
    <source>
        <strain evidence="10 11">TF11-7</strain>
    </source>
</reference>
<dbReference type="AlphaFoldDB" id="A0A3E4LHW6"/>
<keyword evidence="1" id="KW-0378">Hydrolase</keyword>
<evidence type="ECO:0000256" key="2">
    <source>
        <dbReference type="ARBA" id="ARBA00023027"/>
    </source>
</evidence>
<dbReference type="GO" id="GO:0051607">
    <property type="term" value="P:defense response to virus"/>
    <property type="evidence" value="ECO:0007669"/>
    <property type="project" value="UniProtKB-KW"/>
</dbReference>
<protein>
    <recommendedName>
        <fullName evidence="6">NAD(+) hydrolase ThsA</fullName>
        <ecNumber evidence="4">3.2.2.5</ecNumber>
    </recommendedName>
</protein>
<accession>A0A3E4LHW6</accession>
<organism evidence="10 11">
    <name type="scientific">[Ruminococcus] lactaris</name>
    <dbReference type="NCBI Taxonomy" id="46228"/>
    <lineage>
        <taxon>Bacteria</taxon>
        <taxon>Bacillati</taxon>
        <taxon>Bacillota</taxon>
        <taxon>Clostridia</taxon>
        <taxon>Lachnospirales</taxon>
        <taxon>Lachnospiraceae</taxon>
        <taxon>Mediterraneibacter</taxon>
    </lineage>
</organism>
<evidence type="ECO:0000256" key="6">
    <source>
        <dbReference type="ARBA" id="ARBA00035033"/>
    </source>
</evidence>
<dbReference type="Proteomes" id="UP000260793">
    <property type="component" value="Unassembled WGS sequence"/>
</dbReference>
<evidence type="ECO:0000256" key="5">
    <source>
        <dbReference type="ARBA" id="ARBA00035014"/>
    </source>
</evidence>
<dbReference type="InterPro" id="IPR041486">
    <property type="entry name" value="ThsA_STALD"/>
</dbReference>
<evidence type="ECO:0000313" key="10">
    <source>
        <dbReference type="EMBL" id="RGK37073.1"/>
    </source>
</evidence>
<comment type="caution">
    <text evidence="10">The sequence shown here is derived from an EMBL/GenBank/DDBJ whole genome shotgun (WGS) entry which is preliminary data.</text>
</comment>
<comment type="caution">
    <text evidence="8">Lacks conserved residue(s) required for the propagation of feature annotation.</text>
</comment>
<evidence type="ECO:0000256" key="4">
    <source>
        <dbReference type="ARBA" id="ARBA00034327"/>
    </source>
</evidence>
<dbReference type="PROSITE" id="PS50305">
    <property type="entry name" value="SIRTUIN"/>
    <property type="match status" value="1"/>
</dbReference>
<gene>
    <name evidence="10" type="ORF">DXD17_13380</name>
</gene>
<dbReference type="Pfam" id="PF18185">
    <property type="entry name" value="STALD"/>
    <property type="match status" value="1"/>
</dbReference>
<dbReference type="InterPro" id="IPR029035">
    <property type="entry name" value="DHS-like_NAD/FAD-binding_dom"/>
</dbReference>
<comment type="similarity">
    <text evidence="5">Belongs to the soluble Thoeris ThsA family.</text>
</comment>
<evidence type="ECO:0000313" key="11">
    <source>
        <dbReference type="Proteomes" id="UP000260793"/>
    </source>
</evidence>
<name>A0A3E4LHW6_9FIRM</name>
<proteinExistence type="inferred from homology"/>
<feature type="domain" description="Deacetylase sirtuin-type" evidence="9">
    <location>
        <begin position="1"/>
        <end position="313"/>
    </location>
</feature>
<keyword evidence="3" id="KW-0051">Antiviral defense</keyword>
<dbReference type="RefSeq" id="WP_117688684.1">
    <property type="nucleotide sequence ID" value="NZ_QSQN01000048.1"/>
</dbReference>
<dbReference type="InterPro" id="IPR026590">
    <property type="entry name" value="Ssirtuin_cat_dom"/>
</dbReference>
<dbReference type="GO" id="GO:0003953">
    <property type="term" value="F:NAD+ nucleosidase activity"/>
    <property type="evidence" value="ECO:0007669"/>
    <property type="project" value="UniProtKB-EC"/>
</dbReference>
<evidence type="ECO:0000256" key="3">
    <source>
        <dbReference type="ARBA" id="ARBA00023118"/>
    </source>
</evidence>